<evidence type="ECO:0000313" key="2">
    <source>
        <dbReference type="EMBL" id="MDI6449360.1"/>
    </source>
</evidence>
<dbReference type="EMBL" id="JASCXX010000010">
    <property type="protein sequence ID" value="MDI6449360.1"/>
    <property type="molecule type" value="Genomic_DNA"/>
</dbReference>
<evidence type="ECO:0000313" key="3">
    <source>
        <dbReference type="Proteomes" id="UP001431776"/>
    </source>
</evidence>
<proteinExistence type="predicted"/>
<feature type="signal peptide" evidence="1">
    <location>
        <begin position="1"/>
        <end position="19"/>
    </location>
</feature>
<comment type="caution">
    <text evidence="2">The sequence shown here is derived from an EMBL/GenBank/DDBJ whole genome shotgun (WGS) entry which is preliminary data.</text>
</comment>
<gene>
    <name evidence="2" type="ORF">QJ522_09935</name>
</gene>
<feature type="chain" id="PRO_5043532278" evidence="1">
    <location>
        <begin position="20"/>
        <end position="458"/>
    </location>
</feature>
<dbReference type="RefSeq" id="WP_349244768.1">
    <property type="nucleotide sequence ID" value="NZ_JASCXX010000010.1"/>
</dbReference>
<organism evidence="2 3">
    <name type="scientific">Anaerobaca lacustris</name>
    <dbReference type="NCBI Taxonomy" id="3044600"/>
    <lineage>
        <taxon>Bacteria</taxon>
        <taxon>Pseudomonadati</taxon>
        <taxon>Planctomycetota</taxon>
        <taxon>Phycisphaerae</taxon>
        <taxon>Sedimentisphaerales</taxon>
        <taxon>Anaerobacaceae</taxon>
        <taxon>Anaerobaca</taxon>
    </lineage>
</organism>
<keyword evidence="1" id="KW-0732">Signal</keyword>
<dbReference type="Proteomes" id="UP001431776">
    <property type="component" value="Unassembled WGS sequence"/>
</dbReference>
<reference evidence="2" key="1">
    <citation type="submission" date="2023-05" db="EMBL/GenBank/DDBJ databases">
        <title>Anaerotaeda fermentans gen. nov., sp. nov., a novel anaerobic planctomycete of the new family within the order Sedimentisphaerales isolated from Taman Peninsula, Russia.</title>
        <authorList>
            <person name="Khomyakova M.A."/>
            <person name="Merkel A.Y."/>
            <person name="Slobodkin A.I."/>
        </authorList>
    </citation>
    <scope>NUCLEOTIDE SEQUENCE</scope>
    <source>
        <strain evidence="2">M17dextr</strain>
    </source>
</reference>
<name>A0AAW6TXN4_9BACT</name>
<evidence type="ECO:0000256" key="1">
    <source>
        <dbReference type="SAM" id="SignalP"/>
    </source>
</evidence>
<accession>A0AAW6TXN4</accession>
<dbReference type="AlphaFoldDB" id="A0AAW6TXN4"/>
<protein>
    <submittedName>
        <fullName evidence="2">Uncharacterized protein</fullName>
    </submittedName>
</protein>
<keyword evidence="3" id="KW-1185">Reference proteome</keyword>
<sequence>MRRLPVVVLCLILAAVAAANTPRPVVEIEGDVYSYRPADNGAGPMWCHGSTCLVRIGETVFASGLETLADAEPLNNCRWMLFARTDRGWKKVGFDEFGRTREPCPLAGFADGPLFLSANPTLAPNAYAGPAQPKVLRFDAGDPTRVPQTLRPVWSGQPKFTEHSYRSFAADGPGRELILMQNVGYTHAEWSFLDRDGRWSAQGRLVWPWGAEYTKPQPIRICYPNVAMKDRAVHFCGVSDIIEPNETWRAFKKELTGREWDYDFRRLFYTWTPDVTSEPFRPWVEIAGREKTCGWVTPGDLWIAPDGDVHILWTERALDERLRDRFFPDARQSHSLNYAVVREGEVRTRRTLLAAEENISNERPGRGRFHVTPDRRLFVFFYVSGHDATGRSVSENRLLEVGPDATVGPAVRVPLQKPFTEFFTATVRAGSPPSKTLELLGPRHGGGHTISYARIRID</sequence>